<evidence type="ECO:0000313" key="5">
    <source>
        <dbReference type="Proteomes" id="UP000186547"/>
    </source>
</evidence>
<accession>M0LDD8</accession>
<protein>
    <submittedName>
        <fullName evidence="3">Uncharacterized protein</fullName>
    </submittedName>
</protein>
<dbReference type="AlphaFoldDB" id="M0LDD8"/>
<feature type="region of interest" description="Disordered" evidence="1">
    <location>
        <begin position="1"/>
        <end position="34"/>
    </location>
</feature>
<dbReference type="GeneID" id="30921831"/>
<reference evidence="2" key="3">
    <citation type="submission" date="2017-01" db="EMBL/GenBank/DDBJ databases">
        <authorList>
            <person name="Mah S.A."/>
            <person name="Swanson W.J."/>
            <person name="Moy G.W."/>
            <person name="Vacquier V.D."/>
        </authorList>
    </citation>
    <scope>NUCLEOTIDE SEQUENCE</scope>
    <source>
        <strain evidence="2">AJ5</strain>
    </source>
</reference>
<gene>
    <name evidence="3" type="ORF">C445_15206</name>
    <name evidence="2" type="ORF">CHINAEXTREME_11865</name>
</gene>
<reference evidence="2 5" key="1">
    <citation type="journal article" date="2011" name="J. Bacteriol.">
        <title>Genome sequence of Halobiforma lacisalsi AJ5, an extremely halophilic archaeon which harbors a bop gene.</title>
        <authorList>
            <person name="Jiang X."/>
            <person name="Wang S."/>
            <person name="Cheng H."/>
            <person name="Huo Y."/>
            <person name="Zhang X."/>
            <person name="Zhu X."/>
            <person name="Han X."/>
            <person name="Ni P."/>
            <person name="Wu M."/>
        </authorList>
    </citation>
    <scope>NUCLEOTIDE SEQUENCE [LARGE SCALE GENOMIC DNA]</scope>
    <source>
        <strain evidence="2 5">AJ5</strain>
    </source>
</reference>
<feature type="compositionally biased region" description="Basic and acidic residues" evidence="1">
    <location>
        <begin position="93"/>
        <end position="116"/>
    </location>
</feature>
<organism evidence="3 4">
    <name type="scientific">Natronobacterium lacisalsi AJ5</name>
    <dbReference type="NCBI Taxonomy" id="358396"/>
    <lineage>
        <taxon>Archaea</taxon>
        <taxon>Methanobacteriati</taxon>
        <taxon>Methanobacteriota</taxon>
        <taxon>Stenosarchaea group</taxon>
        <taxon>Halobacteria</taxon>
        <taxon>Halobacteriales</taxon>
        <taxon>Natrialbaceae</taxon>
        <taxon>Natronobacterium</taxon>
    </lineage>
</organism>
<dbReference type="Proteomes" id="UP000186547">
    <property type="component" value="Chromosome"/>
</dbReference>
<dbReference type="Proteomes" id="UP000011555">
    <property type="component" value="Unassembled WGS sequence"/>
</dbReference>
<keyword evidence="4" id="KW-1185">Reference proteome</keyword>
<dbReference type="EMBL" id="AOLZ01000050">
    <property type="protein sequence ID" value="EMA31123.1"/>
    <property type="molecule type" value="Genomic_DNA"/>
</dbReference>
<dbReference type="EMBL" id="CP019285">
    <property type="protein sequence ID" value="APW98436.1"/>
    <property type="molecule type" value="Genomic_DNA"/>
</dbReference>
<feature type="region of interest" description="Disordered" evidence="1">
    <location>
        <begin position="77"/>
        <end position="117"/>
    </location>
</feature>
<dbReference type="KEGG" id="hlc:CHINAEXTREME11865"/>
<proteinExistence type="predicted"/>
<evidence type="ECO:0000313" key="2">
    <source>
        <dbReference type="EMBL" id="APW98436.1"/>
    </source>
</evidence>
<evidence type="ECO:0000256" key="1">
    <source>
        <dbReference type="SAM" id="MobiDB-lite"/>
    </source>
</evidence>
<reference evidence="3 4" key="2">
    <citation type="journal article" date="2014" name="PLoS Genet.">
        <title>Phylogenetically driven sequencing of extremely halophilic archaea reveals strategies for static and dynamic osmo-response.</title>
        <authorList>
            <person name="Becker E.A."/>
            <person name="Seitzer P.M."/>
            <person name="Tritt A."/>
            <person name="Larsen D."/>
            <person name="Krusor M."/>
            <person name="Yao A.I."/>
            <person name="Wu D."/>
            <person name="Madern D."/>
            <person name="Eisen J.A."/>
            <person name="Darling A.E."/>
            <person name="Facciotti M.T."/>
        </authorList>
    </citation>
    <scope>NUCLEOTIDE SEQUENCE [LARGE SCALE GENOMIC DNA]</scope>
    <source>
        <strain evidence="3 4">AJ5</strain>
    </source>
</reference>
<evidence type="ECO:0000313" key="3">
    <source>
        <dbReference type="EMBL" id="EMA31123.1"/>
    </source>
</evidence>
<name>M0LDD8_NATLA</name>
<dbReference type="RefSeq" id="WP_007142749.1">
    <property type="nucleotide sequence ID" value="NZ_AOLZ01000050.1"/>
</dbReference>
<sequence>MSSVTIGTDSRNKGVNWPAAKNPENERRHGLGPGRFPAGLATLVDPVDVSVPGDRELLESAVSVVDDGSGIPEMEREALTEGEETSLLHGRRRSLDGRLARDPRRRRGDDRGDRSPWHLVTLLVPAADEE</sequence>
<evidence type="ECO:0000313" key="4">
    <source>
        <dbReference type="Proteomes" id="UP000011555"/>
    </source>
</evidence>